<dbReference type="Gene3D" id="3.40.50.300">
    <property type="entry name" value="P-loop containing nucleotide triphosphate hydrolases"/>
    <property type="match status" value="1"/>
</dbReference>
<accession>A0A3P3ZQR2</accession>
<gene>
    <name evidence="2" type="ORF">CARN8_5950002</name>
</gene>
<dbReference type="InterPro" id="IPR027417">
    <property type="entry name" value="P-loop_NTPase"/>
</dbReference>
<dbReference type="SUPFAM" id="SSF52540">
    <property type="entry name" value="P-loop containing nucleoside triphosphate hydrolases"/>
    <property type="match status" value="1"/>
</dbReference>
<name>A0A3P3ZQR2_9ZZZZ</name>
<evidence type="ECO:0000313" key="2">
    <source>
        <dbReference type="EMBL" id="VAY89238.1"/>
    </source>
</evidence>
<reference evidence="2" key="1">
    <citation type="submission" date="2018-10" db="EMBL/GenBank/DDBJ databases">
        <authorList>
            <person name="Plewniak F."/>
        </authorList>
    </citation>
    <scope>NUCLEOTIDE SEQUENCE</scope>
</reference>
<protein>
    <submittedName>
        <fullName evidence="2">Uncharacterized protein</fullName>
    </submittedName>
</protein>
<organism evidence="2">
    <name type="scientific">mine drainage metagenome</name>
    <dbReference type="NCBI Taxonomy" id="410659"/>
    <lineage>
        <taxon>unclassified sequences</taxon>
        <taxon>metagenomes</taxon>
        <taxon>ecological metagenomes</taxon>
    </lineage>
</organism>
<feature type="region of interest" description="Disordered" evidence="1">
    <location>
        <begin position="44"/>
        <end position="66"/>
    </location>
</feature>
<evidence type="ECO:0000256" key="1">
    <source>
        <dbReference type="SAM" id="MobiDB-lite"/>
    </source>
</evidence>
<sequence length="66" mass="6857">MAEPLLEVSHLAVHYGGIEALCDFSLQLEEGEKVALIGANGAGCGQEQYPEGSGRSGALRTGEPEI</sequence>
<dbReference type="EMBL" id="UOYP01000551">
    <property type="protein sequence ID" value="VAY89238.1"/>
    <property type="molecule type" value="Genomic_DNA"/>
</dbReference>
<dbReference type="AlphaFoldDB" id="A0A3P3ZQR2"/>
<proteinExistence type="predicted"/>